<evidence type="ECO:0000256" key="4">
    <source>
        <dbReference type="ARBA" id="ARBA00022729"/>
    </source>
</evidence>
<keyword evidence="6" id="KW-0472">Membrane</keyword>
<feature type="signal peptide" evidence="8">
    <location>
        <begin position="1"/>
        <end position="21"/>
    </location>
</feature>
<evidence type="ECO:0000256" key="6">
    <source>
        <dbReference type="ARBA" id="ARBA00023136"/>
    </source>
</evidence>
<keyword evidence="2" id="KW-0325">Glycoprotein</keyword>
<dbReference type="PANTHER" id="PTHR33562">
    <property type="entry name" value="ATILLA, ISOFORM B-RELATED-RELATED"/>
    <property type="match status" value="1"/>
</dbReference>
<comment type="subcellular location">
    <subcellularLocation>
        <location evidence="1">Membrane</location>
        <topology evidence="1">Lipid-anchor</topology>
        <topology evidence="1">GPI-anchor</topology>
    </subcellularLocation>
</comment>
<dbReference type="PANTHER" id="PTHR33562:SF29">
    <property type="entry name" value="PROTEIN SLEEPLESS"/>
    <property type="match status" value="1"/>
</dbReference>
<feature type="chain" id="PRO_5043989861" description="UPAR/Ly6 domain-containing protein" evidence="8">
    <location>
        <begin position="22"/>
        <end position="224"/>
    </location>
</feature>
<dbReference type="InterPro" id="IPR050975">
    <property type="entry name" value="Sleep_regulator"/>
</dbReference>
<evidence type="ECO:0000256" key="8">
    <source>
        <dbReference type="SAM" id="SignalP"/>
    </source>
</evidence>
<sequence length="224" mass="25053">MGVRSVLLLLTVITWIRIGKALECYHCHQTSSECINGVKTVLKTINCTETKCFVLKYETEMPGVTVLAAYRGCYRVPILELLKTVVTEKHLVTERHFHLCNYTLCNGAVSGLQCYKCYDANKHCRYGNTAYMGTLNCSSENEVCATFQYEVDDSSVSYITTIRGCQPVVKDGICKRLMKTAKSKNVVQTGIFCETCQTDLCNSSRVKQLAFPSCFMLILSIVLG</sequence>
<dbReference type="EMBL" id="JANEYG010000057">
    <property type="protein sequence ID" value="KAJ8915158.1"/>
    <property type="molecule type" value="Genomic_DNA"/>
</dbReference>
<evidence type="ECO:0000256" key="7">
    <source>
        <dbReference type="ARBA" id="ARBA00023288"/>
    </source>
</evidence>
<keyword evidence="4 8" id="KW-0732">Signal</keyword>
<keyword evidence="3" id="KW-0812">Transmembrane</keyword>
<dbReference type="SUPFAM" id="SSF57302">
    <property type="entry name" value="Snake toxin-like"/>
    <property type="match status" value="2"/>
</dbReference>
<keyword evidence="7" id="KW-0449">Lipoprotein</keyword>
<reference evidence="10 11" key="1">
    <citation type="journal article" date="2023" name="Insect Mol. Biol.">
        <title>Genome sequencing provides insights into the evolution of gene families encoding plant cell wall-degrading enzymes in longhorned beetles.</title>
        <authorList>
            <person name="Shin N.R."/>
            <person name="Okamura Y."/>
            <person name="Kirsch R."/>
            <person name="Pauchet Y."/>
        </authorList>
    </citation>
    <scope>NUCLEOTIDE SEQUENCE [LARGE SCALE GENOMIC DNA]</scope>
    <source>
        <strain evidence="10">EAD_L_NR</strain>
    </source>
</reference>
<evidence type="ECO:0000256" key="3">
    <source>
        <dbReference type="ARBA" id="ARBA00022692"/>
    </source>
</evidence>
<dbReference type="Proteomes" id="UP001159042">
    <property type="component" value="Unassembled WGS sequence"/>
</dbReference>
<dbReference type="AlphaFoldDB" id="A0AAV8VLR0"/>
<evidence type="ECO:0000259" key="9">
    <source>
        <dbReference type="Pfam" id="PF00021"/>
    </source>
</evidence>
<accession>A0AAV8VLR0</accession>
<organism evidence="10 11">
    <name type="scientific">Exocentrus adspersus</name>
    <dbReference type="NCBI Taxonomy" id="1586481"/>
    <lineage>
        <taxon>Eukaryota</taxon>
        <taxon>Metazoa</taxon>
        <taxon>Ecdysozoa</taxon>
        <taxon>Arthropoda</taxon>
        <taxon>Hexapoda</taxon>
        <taxon>Insecta</taxon>
        <taxon>Pterygota</taxon>
        <taxon>Neoptera</taxon>
        <taxon>Endopterygota</taxon>
        <taxon>Coleoptera</taxon>
        <taxon>Polyphaga</taxon>
        <taxon>Cucujiformia</taxon>
        <taxon>Chrysomeloidea</taxon>
        <taxon>Cerambycidae</taxon>
        <taxon>Lamiinae</taxon>
        <taxon>Acanthocinini</taxon>
        <taxon>Exocentrus</taxon>
    </lineage>
</organism>
<dbReference type="Pfam" id="PF00021">
    <property type="entry name" value="UPAR_LY6"/>
    <property type="match status" value="2"/>
</dbReference>
<feature type="domain" description="UPAR/Ly6" evidence="9">
    <location>
        <begin position="21"/>
        <end position="107"/>
    </location>
</feature>
<dbReference type="InterPro" id="IPR045860">
    <property type="entry name" value="Snake_toxin-like_sf"/>
</dbReference>
<evidence type="ECO:0000256" key="5">
    <source>
        <dbReference type="ARBA" id="ARBA00022989"/>
    </source>
</evidence>
<protein>
    <recommendedName>
        <fullName evidence="9">UPAR/Ly6 domain-containing protein</fullName>
    </recommendedName>
</protein>
<gene>
    <name evidence="10" type="ORF">NQ315_000410</name>
</gene>
<keyword evidence="5" id="KW-1133">Transmembrane helix</keyword>
<evidence type="ECO:0000256" key="1">
    <source>
        <dbReference type="ARBA" id="ARBA00004589"/>
    </source>
</evidence>
<keyword evidence="2" id="KW-0336">GPI-anchor</keyword>
<proteinExistence type="predicted"/>
<feature type="domain" description="UPAR/Ly6" evidence="9">
    <location>
        <begin position="111"/>
        <end position="203"/>
    </location>
</feature>
<keyword evidence="11" id="KW-1185">Reference proteome</keyword>
<dbReference type="InterPro" id="IPR016054">
    <property type="entry name" value="LY6_UPA_recep-like"/>
</dbReference>
<evidence type="ECO:0000256" key="2">
    <source>
        <dbReference type="ARBA" id="ARBA00022622"/>
    </source>
</evidence>
<dbReference type="CDD" id="cd00117">
    <property type="entry name" value="TFP"/>
    <property type="match status" value="1"/>
</dbReference>
<name>A0AAV8VLR0_9CUCU</name>
<dbReference type="GO" id="GO:0098552">
    <property type="term" value="C:side of membrane"/>
    <property type="evidence" value="ECO:0007669"/>
    <property type="project" value="UniProtKB-KW"/>
</dbReference>
<evidence type="ECO:0000313" key="10">
    <source>
        <dbReference type="EMBL" id="KAJ8915158.1"/>
    </source>
</evidence>
<dbReference type="Gene3D" id="2.10.60.10">
    <property type="entry name" value="CD59"/>
    <property type="match status" value="2"/>
</dbReference>
<comment type="caution">
    <text evidence="10">The sequence shown here is derived from an EMBL/GenBank/DDBJ whole genome shotgun (WGS) entry which is preliminary data.</text>
</comment>
<evidence type="ECO:0000313" key="11">
    <source>
        <dbReference type="Proteomes" id="UP001159042"/>
    </source>
</evidence>